<evidence type="ECO:0000313" key="3">
    <source>
        <dbReference type="Proteomes" id="UP000251891"/>
    </source>
</evidence>
<keyword evidence="3" id="KW-1185">Reference proteome</keyword>
<sequence>MSRPAGQCVVVASFNTRGVPVVGSNLTERYRAIAAAFESSDVDVVAFQEVFTYCHLRRLTAGMPSFRHLGYQPSPVGPAAGLATLSRLPITRCGYQRFPLPQPDPALPRLTRLKAALKGSLTTALARYRLRVINTHPVANEDGDWSESNRFHDLQQGQLTDLAQLVREDPVPTIVCGDFNVAHNSTLHCDFMAASGLVDAFAGRCPPTFHAAYLSPGRTPHCIDFILTTDSIEIESTATLFTDQEPLPSGPSHLSDHIGLRARVRLVG</sequence>
<name>A0A365H712_9ACTN</name>
<keyword evidence="2" id="KW-0540">Nuclease</keyword>
<dbReference type="Pfam" id="PF03372">
    <property type="entry name" value="Exo_endo_phos"/>
    <property type="match status" value="1"/>
</dbReference>
<dbReference type="InterPro" id="IPR036691">
    <property type="entry name" value="Endo/exonu/phosph_ase_sf"/>
</dbReference>
<reference evidence="2 3" key="1">
    <citation type="submission" date="2018-06" db="EMBL/GenBank/DDBJ databases">
        <title>Actinomadura craniellae sp. nov. isolated from marine sponge Craniella sp.</title>
        <authorList>
            <person name="Li L."/>
            <person name="Xu Q.H."/>
            <person name="Lin H.W."/>
            <person name="Lu Y.H."/>
        </authorList>
    </citation>
    <scope>NUCLEOTIDE SEQUENCE [LARGE SCALE GENOMIC DNA]</scope>
    <source>
        <strain evidence="2 3">LHW63021</strain>
    </source>
</reference>
<comment type="caution">
    <text evidence="2">The sequence shown here is derived from an EMBL/GenBank/DDBJ whole genome shotgun (WGS) entry which is preliminary data.</text>
</comment>
<protein>
    <submittedName>
        <fullName evidence="2">Endonuclease/exonuclease/phosphatase</fullName>
    </submittedName>
</protein>
<dbReference type="GO" id="GO:0004767">
    <property type="term" value="F:sphingomyelin phosphodiesterase activity"/>
    <property type="evidence" value="ECO:0007669"/>
    <property type="project" value="InterPro"/>
</dbReference>
<gene>
    <name evidence="2" type="ORF">DPM19_12330</name>
</gene>
<keyword evidence="2" id="KW-0255">Endonuclease</keyword>
<dbReference type="PANTHER" id="PTHR16320">
    <property type="entry name" value="SPHINGOMYELINASE FAMILY MEMBER"/>
    <property type="match status" value="1"/>
</dbReference>
<dbReference type="InterPro" id="IPR038772">
    <property type="entry name" value="Sph/SMPD2-like"/>
</dbReference>
<keyword evidence="2" id="KW-0378">Hydrolase</keyword>
<accession>A0A365H712</accession>
<dbReference type="Proteomes" id="UP000251891">
    <property type="component" value="Unassembled WGS sequence"/>
</dbReference>
<keyword evidence="2" id="KW-0269">Exonuclease</keyword>
<dbReference type="InterPro" id="IPR005135">
    <property type="entry name" value="Endo/exonuclease/phosphatase"/>
</dbReference>
<evidence type="ECO:0000259" key="1">
    <source>
        <dbReference type="Pfam" id="PF03372"/>
    </source>
</evidence>
<dbReference type="AlphaFoldDB" id="A0A365H712"/>
<dbReference type="OrthoDB" id="3676652at2"/>
<dbReference type="GO" id="GO:0004519">
    <property type="term" value="F:endonuclease activity"/>
    <property type="evidence" value="ECO:0007669"/>
    <property type="project" value="UniProtKB-KW"/>
</dbReference>
<dbReference type="SUPFAM" id="SSF56219">
    <property type="entry name" value="DNase I-like"/>
    <property type="match status" value="1"/>
</dbReference>
<dbReference type="EMBL" id="QLYX01000005">
    <property type="protein sequence ID" value="RAY14914.1"/>
    <property type="molecule type" value="Genomic_DNA"/>
</dbReference>
<evidence type="ECO:0000313" key="2">
    <source>
        <dbReference type="EMBL" id="RAY14914.1"/>
    </source>
</evidence>
<dbReference type="GO" id="GO:0004527">
    <property type="term" value="F:exonuclease activity"/>
    <property type="evidence" value="ECO:0007669"/>
    <property type="project" value="UniProtKB-KW"/>
</dbReference>
<proteinExistence type="predicted"/>
<organism evidence="2 3">
    <name type="scientific">Actinomadura craniellae</name>
    <dbReference type="NCBI Taxonomy" id="2231787"/>
    <lineage>
        <taxon>Bacteria</taxon>
        <taxon>Bacillati</taxon>
        <taxon>Actinomycetota</taxon>
        <taxon>Actinomycetes</taxon>
        <taxon>Streptosporangiales</taxon>
        <taxon>Thermomonosporaceae</taxon>
        <taxon>Actinomadura</taxon>
    </lineage>
</organism>
<dbReference type="Gene3D" id="3.60.10.10">
    <property type="entry name" value="Endonuclease/exonuclease/phosphatase"/>
    <property type="match status" value="1"/>
</dbReference>
<feature type="domain" description="Endonuclease/exonuclease/phosphatase" evidence="1">
    <location>
        <begin position="12"/>
        <end position="257"/>
    </location>
</feature>
<dbReference type="PANTHER" id="PTHR16320:SF23">
    <property type="entry name" value="SPHINGOMYELINASE C 1"/>
    <property type="match status" value="1"/>
</dbReference>